<feature type="region of interest" description="Disordered" evidence="1">
    <location>
        <begin position="385"/>
        <end position="407"/>
    </location>
</feature>
<sequence>MFIINCDRDQSYCKIKDADVIFNKDEPPKKGDNVFFYYNKSKEVGQIIMRSDNEEKVEEYFKKFAKTKHVQKRKISTGSDDYEPEFVGKKRLRKINPKYASASFENMESFSEKKDDEKKKEKKDDRKKNAEKILQEAIDKELSQQRDTEKKKTSHKLDIKVAKTESKKQSDKILKDKTLLKDSSGSPSVSDADLFKNNEVTSDTSITESESSLTLSNNDSQYSGPPDDPLATSELENDPSGTNTPVKKPPSVEKSAVEPPVTQETDPDLFGKDYPDDKMTRLVGETYCKSRDYDLAISASTQASHLVRRLITGVFKPSGYLKATFTGQVPRAHKVKNPKEIKPLNITAKNAIIEFALKVAQDKNWKNKKGVATTREELQHVMTQRLGELKRSAELNKKKNDSTESSL</sequence>
<dbReference type="EMBL" id="JAHXZJ010002237">
    <property type="protein sequence ID" value="KAH0546635.1"/>
    <property type="molecule type" value="Genomic_DNA"/>
</dbReference>
<accession>A0AAV7I798</accession>
<evidence type="ECO:0000256" key="1">
    <source>
        <dbReference type="SAM" id="MobiDB-lite"/>
    </source>
</evidence>
<gene>
    <name evidence="2" type="ORF">KQX54_012614</name>
</gene>
<keyword evidence="3" id="KW-1185">Reference proteome</keyword>
<reference evidence="2 3" key="1">
    <citation type="journal article" date="2021" name="J. Hered.">
        <title>A chromosome-level genome assembly of the parasitoid wasp, Cotesia glomerata (Hymenoptera: Braconidae).</title>
        <authorList>
            <person name="Pinto B.J."/>
            <person name="Weis J.J."/>
            <person name="Gamble T."/>
            <person name="Ode P.J."/>
            <person name="Paul R."/>
            <person name="Zaspel J.M."/>
        </authorList>
    </citation>
    <scope>NUCLEOTIDE SEQUENCE [LARGE SCALE GENOMIC DNA]</scope>
    <source>
        <strain evidence="2">CgM1</strain>
    </source>
</reference>
<organism evidence="2 3">
    <name type="scientific">Cotesia glomerata</name>
    <name type="common">Lepidopteran parasitic wasp</name>
    <name type="synonym">Apanteles glomeratus</name>
    <dbReference type="NCBI Taxonomy" id="32391"/>
    <lineage>
        <taxon>Eukaryota</taxon>
        <taxon>Metazoa</taxon>
        <taxon>Ecdysozoa</taxon>
        <taxon>Arthropoda</taxon>
        <taxon>Hexapoda</taxon>
        <taxon>Insecta</taxon>
        <taxon>Pterygota</taxon>
        <taxon>Neoptera</taxon>
        <taxon>Endopterygota</taxon>
        <taxon>Hymenoptera</taxon>
        <taxon>Apocrita</taxon>
        <taxon>Ichneumonoidea</taxon>
        <taxon>Braconidae</taxon>
        <taxon>Microgastrinae</taxon>
        <taxon>Cotesia</taxon>
    </lineage>
</organism>
<evidence type="ECO:0008006" key="4">
    <source>
        <dbReference type="Google" id="ProtNLM"/>
    </source>
</evidence>
<name>A0AAV7I798_COTGL</name>
<proteinExistence type="predicted"/>
<protein>
    <recommendedName>
        <fullName evidence="4">BEN domain-containing protein</fullName>
    </recommendedName>
</protein>
<feature type="compositionally biased region" description="Basic and acidic residues" evidence="1">
    <location>
        <begin position="387"/>
        <end position="407"/>
    </location>
</feature>
<dbReference type="AlphaFoldDB" id="A0AAV7I798"/>
<feature type="region of interest" description="Disordered" evidence="1">
    <location>
        <begin position="106"/>
        <end position="276"/>
    </location>
</feature>
<dbReference type="Proteomes" id="UP000826195">
    <property type="component" value="Unassembled WGS sequence"/>
</dbReference>
<feature type="compositionally biased region" description="Low complexity" evidence="1">
    <location>
        <begin position="201"/>
        <end position="220"/>
    </location>
</feature>
<evidence type="ECO:0000313" key="2">
    <source>
        <dbReference type="EMBL" id="KAH0546635.1"/>
    </source>
</evidence>
<evidence type="ECO:0000313" key="3">
    <source>
        <dbReference type="Proteomes" id="UP000826195"/>
    </source>
</evidence>
<comment type="caution">
    <text evidence="2">The sequence shown here is derived from an EMBL/GenBank/DDBJ whole genome shotgun (WGS) entry which is preliminary data.</text>
</comment>
<feature type="compositionally biased region" description="Basic and acidic residues" evidence="1">
    <location>
        <begin position="110"/>
        <end position="180"/>
    </location>
</feature>